<evidence type="ECO:0000256" key="1">
    <source>
        <dbReference type="ARBA" id="ARBA00022801"/>
    </source>
</evidence>
<dbReference type="CDD" id="cd02588">
    <property type="entry name" value="HAD_L2-DEX"/>
    <property type="match status" value="1"/>
</dbReference>
<dbReference type="PANTHER" id="PTHR43316">
    <property type="entry name" value="HYDROLASE, HALOACID DELAHOGENASE-RELATED"/>
    <property type="match status" value="1"/>
</dbReference>
<dbReference type="Proteomes" id="UP000036449">
    <property type="component" value="Unassembled WGS sequence"/>
</dbReference>
<reference evidence="2 3" key="1">
    <citation type="submission" date="2015-03" db="EMBL/GenBank/DDBJ databases">
        <title>Genome sequencing of Methylobacterium tarhaniae DSM 25844.</title>
        <authorList>
            <person name="Chaudhry V."/>
            <person name="Patil P.B."/>
        </authorList>
    </citation>
    <scope>NUCLEOTIDE SEQUENCE [LARGE SCALE GENOMIC DNA]</scope>
    <source>
        <strain evidence="2 3">DSM 25844</strain>
    </source>
</reference>
<dbReference type="OrthoDB" id="9785638at2"/>
<evidence type="ECO:0000313" key="2">
    <source>
        <dbReference type="EMBL" id="KMO29445.1"/>
    </source>
</evidence>
<dbReference type="Gene3D" id="1.10.150.750">
    <property type="match status" value="1"/>
</dbReference>
<gene>
    <name evidence="2" type="ORF">VQ03_29320</name>
</gene>
<dbReference type="PANTHER" id="PTHR43316:SF9">
    <property type="entry name" value="ACID DEHALOGENASE, PUTATIVE (AFU_ORTHOLOGUE AFUA_6G14460)-RELATED"/>
    <property type="match status" value="1"/>
</dbReference>
<sequence length="222" mass="25092">MVRLTPKYITFDCYGTLIYFEMAPVARRLYADRVSAERMDAFVDDFSAYRLDEVLGPWKPYKDVVANALIRTCTLNGIEYRDSDADAVYAAVPTWGPHPDVVEGLAKVAKEFPLVILSNSMKDLIPHSVAKLGAPFHAAYTAEEAQAYKPRMQAFEYMFDQLGCGPEDVLHCSSSFRYDLMTAHDLRITNKVWVNRGHEPANPYYGYHEIKDIRGLPGLLGL</sequence>
<dbReference type="EMBL" id="LABZ01000304">
    <property type="protein sequence ID" value="KMO29445.1"/>
    <property type="molecule type" value="Genomic_DNA"/>
</dbReference>
<dbReference type="PATRIC" id="fig|1187852.3.peg.4332"/>
<dbReference type="Gene3D" id="3.40.50.1000">
    <property type="entry name" value="HAD superfamily/HAD-like"/>
    <property type="match status" value="1"/>
</dbReference>
<name>A0A0J6S2N7_9HYPH</name>
<dbReference type="InterPro" id="IPR023214">
    <property type="entry name" value="HAD_sf"/>
</dbReference>
<protein>
    <submittedName>
        <fullName evidence="2">Dehalogenase</fullName>
    </submittedName>
</protein>
<dbReference type="SUPFAM" id="SSF56784">
    <property type="entry name" value="HAD-like"/>
    <property type="match status" value="1"/>
</dbReference>
<dbReference type="InterPro" id="IPR006328">
    <property type="entry name" value="2-HAD"/>
</dbReference>
<dbReference type="Pfam" id="PF00702">
    <property type="entry name" value="Hydrolase"/>
    <property type="match status" value="1"/>
</dbReference>
<dbReference type="NCBIfam" id="TIGR01428">
    <property type="entry name" value="HAD_type_II"/>
    <property type="match status" value="1"/>
</dbReference>
<dbReference type="InterPro" id="IPR006439">
    <property type="entry name" value="HAD-SF_hydro_IA"/>
</dbReference>
<comment type="caution">
    <text evidence="2">The sequence shown here is derived from an EMBL/GenBank/DDBJ whole genome shotgun (WGS) entry which is preliminary data.</text>
</comment>
<dbReference type="InterPro" id="IPR036412">
    <property type="entry name" value="HAD-like_sf"/>
</dbReference>
<dbReference type="NCBIfam" id="TIGR01493">
    <property type="entry name" value="HAD-SF-IA-v2"/>
    <property type="match status" value="1"/>
</dbReference>
<dbReference type="GO" id="GO:0019120">
    <property type="term" value="F:hydrolase activity, acting on acid halide bonds, in C-halide compounds"/>
    <property type="evidence" value="ECO:0007669"/>
    <property type="project" value="InterPro"/>
</dbReference>
<organism evidence="2 3">
    <name type="scientific">Methylobacterium tarhaniae</name>
    <dbReference type="NCBI Taxonomy" id="1187852"/>
    <lineage>
        <taxon>Bacteria</taxon>
        <taxon>Pseudomonadati</taxon>
        <taxon>Pseudomonadota</taxon>
        <taxon>Alphaproteobacteria</taxon>
        <taxon>Hyphomicrobiales</taxon>
        <taxon>Methylobacteriaceae</taxon>
        <taxon>Methylobacterium</taxon>
    </lineage>
</organism>
<keyword evidence="3" id="KW-1185">Reference proteome</keyword>
<evidence type="ECO:0000313" key="3">
    <source>
        <dbReference type="Proteomes" id="UP000036449"/>
    </source>
</evidence>
<keyword evidence="1" id="KW-0378">Hydrolase</keyword>
<dbReference type="SFLD" id="SFLDG01129">
    <property type="entry name" value="C1.5:_HAD__Beta-PGM__Phosphata"/>
    <property type="match status" value="1"/>
</dbReference>
<accession>A0A0J6S2N7</accession>
<dbReference type="InterPro" id="IPR051540">
    <property type="entry name" value="S-2-haloacid_dehalogenase"/>
</dbReference>
<dbReference type="SFLD" id="SFLDS00003">
    <property type="entry name" value="Haloacid_Dehalogenase"/>
    <property type="match status" value="1"/>
</dbReference>
<proteinExistence type="predicted"/>
<dbReference type="AlphaFoldDB" id="A0A0J6S2N7"/>
<dbReference type="RefSeq" id="WP_048454443.1">
    <property type="nucleotide sequence ID" value="NZ_LABZ01000304.1"/>
</dbReference>